<keyword evidence="3" id="KW-1185">Reference proteome</keyword>
<accession>A0A1X6NP51</accession>
<feature type="compositionally biased region" description="Polar residues" evidence="1">
    <location>
        <begin position="1"/>
        <end position="16"/>
    </location>
</feature>
<dbReference type="EMBL" id="KV919277">
    <property type="protein sequence ID" value="OSX70310.1"/>
    <property type="molecule type" value="Genomic_DNA"/>
</dbReference>
<evidence type="ECO:0000313" key="3">
    <source>
        <dbReference type="Proteomes" id="UP000218209"/>
    </source>
</evidence>
<name>A0A1X6NP51_PORUM</name>
<evidence type="ECO:0000256" key="1">
    <source>
        <dbReference type="SAM" id="MobiDB-lite"/>
    </source>
</evidence>
<protein>
    <submittedName>
        <fullName evidence="2">Uncharacterized protein</fullName>
    </submittedName>
</protein>
<gene>
    <name evidence="2" type="ORF">BU14_0797s0002</name>
</gene>
<dbReference type="Proteomes" id="UP000218209">
    <property type="component" value="Unassembled WGS sequence"/>
</dbReference>
<evidence type="ECO:0000313" key="2">
    <source>
        <dbReference type="EMBL" id="OSX70310.1"/>
    </source>
</evidence>
<reference evidence="2 3" key="1">
    <citation type="submission" date="2017-03" db="EMBL/GenBank/DDBJ databases">
        <title>WGS assembly of Porphyra umbilicalis.</title>
        <authorList>
            <person name="Brawley S.H."/>
            <person name="Blouin N.A."/>
            <person name="Ficko-Blean E."/>
            <person name="Wheeler G.L."/>
            <person name="Lohr M."/>
            <person name="Goodson H.V."/>
            <person name="Jenkins J.W."/>
            <person name="Blaby-Haas C.E."/>
            <person name="Helliwell K.E."/>
            <person name="Chan C."/>
            <person name="Marriage T."/>
            <person name="Bhattacharya D."/>
            <person name="Klein A.S."/>
            <person name="Badis Y."/>
            <person name="Brodie J."/>
            <person name="Cao Y."/>
            <person name="Collen J."/>
            <person name="Dittami S.M."/>
            <person name="Gachon C.M."/>
            <person name="Green B.R."/>
            <person name="Karpowicz S."/>
            <person name="Kim J.W."/>
            <person name="Kudahl U."/>
            <person name="Lin S."/>
            <person name="Michel G."/>
            <person name="Mittag M."/>
            <person name="Olson B.J."/>
            <person name="Pangilinan J."/>
            <person name="Peng Y."/>
            <person name="Qiu H."/>
            <person name="Shu S."/>
            <person name="Singer J.T."/>
            <person name="Smith A.G."/>
            <person name="Sprecher B.N."/>
            <person name="Wagner V."/>
            <person name="Wang W."/>
            <person name="Wang Z.-Y."/>
            <person name="Yan J."/>
            <person name="Yarish C."/>
            <person name="Zoeuner-Riek S."/>
            <person name="Zhuang Y."/>
            <person name="Zou Y."/>
            <person name="Lindquist E.A."/>
            <person name="Grimwood J."/>
            <person name="Barry K."/>
            <person name="Rokhsar D.S."/>
            <person name="Schmutz J."/>
            <person name="Stiller J.W."/>
            <person name="Grossman A.R."/>
            <person name="Prochnik S.E."/>
        </authorList>
    </citation>
    <scope>NUCLEOTIDE SEQUENCE [LARGE SCALE GENOMIC DNA]</scope>
    <source>
        <strain evidence="2">4086291</strain>
    </source>
</reference>
<proteinExistence type="predicted"/>
<feature type="region of interest" description="Disordered" evidence="1">
    <location>
        <begin position="1"/>
        <end position="25"/>
    </location>
</feature>
<sequence length="1693" mass="167417">MSTLSWHASSVASDTSRWVPPSAAGGQAGHSALAAGMAAAAAQLDAQTASDISAAGTACSAARAAAQTARTCAQSSSCTTLAADLAAAQAAATACAGQSASGAHANVAASALQLADAAWAWTAALAPLQGASSTWVNASVGVAELEALSAGLEPVLAAFPCSDDFGAPLAYDAASAQLTLDDVAAQSAATAMPATWSSFGEPAADAAFAYAFALNAAGEAHVAGAAGPGPTVLPLPAGLAAAGVLHPTDALEAAATFARAAASAPADWSGDLADIASDGALPALYAQGLRAVGADPLLPVLSGEPDLATPLSDVVLTSNALLTAVETAFPYLVAVDIAEELLGSGSLAQQQGVLAAASTLGAGSADAAASQTAARLHLQRMPGAVLGVAPGSVLATAVAGHADAAASTAQGTLASGDVVAAAYLLGSGVVPDGVSYTLPLAHNDSTLPDWVRGVVLGDRAGQLGMPATLPNLDSELHLVRLSAMGALERGLASIPDAAAMRAIDGSPVRPLPTSMPTWAAEVLSKLAKERLPDAVTGVVAQLSAGGLRQHLQALDESCTALNELVSDRFRGVANSGLPAGHAPMTAALTAACSAVTDARAAANSAFPCTGSCDEGYALFSIRSQGAGQVRAFTDKVAAVPAALAAAAHAAHPAVAPAVYDALDGKRGPAEELFAALTTPSPCASCGAEFLPAAQGALTSAHAFAAVLATSRLSSRSSAGEALQAAQWPVHAVSSLFAADPAATADTLARLIAASVLCRDSASCSGPAGHIGAVASVLAANMPLASSTLRPPSQYALAREFLLQSSAALGALEGVSALPAVDMRVALAGAGAGMPAVSAIAVQQAHFVSAAVHSVLQAADALPVRNDMAEATLAASAGWLARNAAFNTTDAAQAVTAALSAMEAAASAPRADTCELLTTTTERLRLVDLHPVEASLECEDRVEAQEFAAVVAAYPVMRGAKEVACAWAEEVLIPQVSAGPLQAAAQGSPALLAAAAAEVNAIDEAVCGASLLCPEVLSAAQYALTGAAFGVAEGQHVVLAWVAIPAAVAASSIDGVPALTFSAAARAALQWIVASSSDAGVPHPLTVALEALAPGVGADDLGNGLLSQWTALQALGDVNWAFERDSVNAVLAAAQGTALWLRMHEVAMPAAQAAMELAVAHPAGANGVASQMAALQAFVDGTGAASSVLSTSVASALVNCDNCATHAVNLALQQALLAAAGAAVSSMESVVGVSYVMQALPAAHFAAAEWAVEHLSDSIVLPHAAMPGAAAAAPDMAALAAALKADTSASPVRAGTVIGSVPLARTLATLDAVAVVAEAAEPLQEAGGAGASTSDEYATALCAAEAAAAALQGVPAPSARVDLSAFLQLPLGAFLALGDVEGWEDCAGVDGAWAVAGAHVRHWTDAPLRAVLVPDETCDAGVCATRIALPEGVCRHAATVGSLDGVSDGSVLPAWLRSIAAGAVPVAFEATHPNGTVVPVSLQLDASDILLAALDAVAPAAGVVDWLDTSVGSLPCGGVIGTPPVTNPTTAAHLETLADHAASFLATRAGGAPSCAAEDVQGTLSRRLTRHVQAHGAAVFAASAAASATCLAELGANSAAQLLQQTAALPGILPDTARAVVEFWASGPGPAAAVREHARRSSAPWATCGTASRPPSPWAAWPRARACWPTWREVPLRQRTPLPPCRRRWSRGAG</sequence>
<organism evidence="2 3">
    <name type="scientific">Porphyra umbilicalis</name>
    <name type="common">Purple laver</name>
    <name type="synonym">Red alga</name>
    <dbReference type="NCBI Taxonomy" id="2786"/>
    <lineage>
        <taxon>Eukaryota</taxon>
        <taxon>Rhodophyta</taxon>
        <taxon>Bangiophyceae</taxon>
        <taxon>Bangiales</taxon>
        <taxon>Bangiaceae</taxon>
        <taxon>Porphyra</taxon>
    </lineage>
</organism>